<feature type="compositionally biased region" description="Basic and acidic residues" evidence="1">
    <location>
        <begin position="33"/>
        <end position="46"/>
    </location>
</feature>
<proteinExistence type="predicted"/>
<reference evidence="2" key="2">
    <citation type="submission" date="2016-05" db="EMBL/GenBank/DDBJ databases">
        <authorList>
            <person name="Lavstsen T."/>
            <person name="Jespersen J.S."/>
        </authorList>
    </citation>
    <scope>NUCLEOTIDE SEQUENCE [LARGE SCALE GENOMIC DNA]</scope>
</reference>
<sequence>MFAILAIFLSRTTFRELPFKKKKKKKKKPKGNKGRDVGSRKQERRGACRCGQQFKSTCEEIRKCKMGSNSKRQCAHQNGRKNKHENKENWENYANYANWAN</sequence>
<dbReference type="EMBL" id="FLRD01000085">
    <property type="protein sequence ID" value="SBT35783.1"/>
    <property type="molecule type" value="Genomic_DNA"/>
</dbReference>
<evidence type="ECO:0000313" key="4">
    <source>
        <dbReference type="Proteomes" id="UP000078550"/>
    </source>
</evidence>
<protein>
    <submittedName>
        <fullName evidence="2">Uncharacterized protein</fullName>
    </submittedName>
</protein>
<evidence type="ECO:0000313" key="2">
    <source>
        <dbReference type="EMBL" id="SBT35783.1"/>
    </source>
</evidence>
<dbReference type="Proteomes" id="UP000078555">
    <property type="component" value="Unassembled WGS sequence"/>
</dbReference>
<dbReference type="AlphaFoldDB" id="A0A1A8YW52"/>
<dbReference type="Proteomes" id="UP000078550">
    <property type="component" value="Unassembled WGS sequence"/>
</dbReference>
<feature type="compositionally biased region" description="Polar residues" evidence="1">
    <location>
        <begin position="67"/>
        <end position="76"/>
    </location>
</feature>
<evidence type="ECO:0000256" key="1">
    <source>
        <dbReference type="SAM" id="MobiDB-lite"/>
    </source>
</evidence>
<evidence type="ECO:0000313" key="5">
    <source>
        <dbReference type="Proteomes" id="UP000078555"/>
    </source>
</evidence>
<organism evidence="2 5">
    <name type="scientific">Plasmodium ovale wallikeri</name>
    <dbReference type="NCBI Taxonomy" id="864142"/>
    <lineage>
        <taxon>Eukaryota</taxon>
        <taxon>Sar</taxon>
        <taxon>Alveolata</taxon>
        <taxon>Apicomplexa</taxon>
        <taxon>Aconoidasida</taxon>
        <taxon>Haemosporida</taxon>
        <taxon>Plasmodiidae</taxon>
        <taxon>Plasmodium</taxon>
        <taxon>Plasmodium (Plasmodium)</taxon>
    </lineage>
</organism>
<reference evidence="4 5" key="1">
    <citation type="submission" date="2016-05" db="EMBL/GenBank/DDBJ databases">
        <authorList>
            <person name="Naeem Raeece"/>
        </authorList>
    </citation>
    <scope>NUCLEOTIDE SEQUENCE [LARGE SCALE GENOMIC DNA]</scope>
</reference>
<feature type="region of interest" description="Disordered" evidence="1">
    <location>
        <begin position="17"/>
        <end position="47"/>
    </location>
</feature>
<feature type="compositionally biased region" description="Low complexity" evidence="1">
    <location>
        <begin position="91"/>
        <end position="101"/>
    </location>
</feature>
<feature type="compositionally biased region" description="Basic residues" evidence="1">
    <location>
        <begin position="20"/>
        <end position="32"/>
    </location>
</feature>
<gene>
    <name evidence="2" type="ORF">POVWA1_029230</name>
    <name evidence="3" type="ORF">POVWA2_027230</name>
</gene>
<accession>A0A1A8YW52</accession>
<feature type="region of interest" description="Disordered" evidence="1">
    <location>
        <begin position="67"/>
        <end position="101"/>
    </location>
</feature>
<keyword evidence="5" id="KW-1185">Reference proteome</keyword>
<dbReference type="EMBL" id="FLRE01000109">
    <property type="protein sequence ID" value="SBT35899.1"/>
    <property type="molecule type" value="Genomic_DNA"/>
</dbReference>
<name>A0A1A8YW52_PLAOA</name>
<evidence type="ECO:0000313" key="3">
    <source>
        <dbReference type="EMBL" id="SBT35899.1"/>
    </source>
</evidence>